<proteinExistence type="predicted"/>
<keyword evidence="2" id="KW-1185">Reference proteome</keyword>
<reference evidence="2" key="1">
    <citation type="journal article" date="2023" name="Front. Plant Sci.">
        <title>Chromosomal-level genome assembly of Melastoma candidum provides insights into trichome evolution.</title>
        <authorList>
            <person name="Zhong Y."/>
            <person name="Wu W."/>
            <person name="Sun C."/>
            <person name="Zou P."/>
            <person name="Liu Y."/>
            <person name="Dai S."/>
            <person name="Zhou R."/>
        </authorList>
    </citation>
    <scope>NUCLEOTIDE SEQUENCE [LARGE SCALE GENOMIC DNA]</scope>
</reference>
<dbReference type="EMBL" id="CM042887">
    <property type="protein sequence ID" value="KAI4330520.1"/>
    <property type="molecule type" value="Genomic_DNA"/>
</dbReference>
<name>A0ACB9N1V1_9MYRT</name>
<accession>A0ACB9N1V1</accession>
<sequence length="571" mass="62072">MGHIYEITKIPPRGPSVLLLSLPEGGFFPPPLCCTRHLVPPLPSIDKGDLCGEIPIQVKLTMMVLDLWGPPCTEDANESGDNMLPVWQCGAFPVDGVDSLEEDAVNETCCVQVLKLLLSQADEEIGELENYLQSLQSELKWAEIEEWSDIFVSALQEKIDHLNISVKSMKSAIQEDDKSYLGLSREPAEDMYEVLKKLLAGIYERKEQTTNQPSAFTSCKTDVEANDDARHESCLDTKSVDKASDVPLKLPGTESIPDSYEPVGDSIEKNLLDESQQAGIMNGMKEKCDGQLSKHERVDGGSEPISAYVAPIISMHDGIAESKLTIDIVLGSTAFSQNSKVKTEVLQCGSQARDSLRMQIQSSEGASKVKAAVSIGVDIVSPEITQGASHKRKLESVIASPTKARLRSAGNSLKQCEKQLSSLIEVENAGSRKPLAGKILKEVIQSMKSEPGQRKSVVTTDSVLKTVPNLASSAETADVSGGIKHSNSDGESMGSVTDSSCVESQTDERRFSSLAKLNLESLSMVDLKAIAKQRKITKYHALRKSLLVERISNSFGDDCNDRVEVSSCIDK</sequence>
<dbReference type="Proteomes" id="UP001057402">
    <property type="component" value="Chromosome 8"/>
</dbReference>
<evidence type="ECO:0000313" key="2">
    <source>
        <dbReference type="Proteomes" id="UP001057402"/>
    </source>
</evidence>
<comment type="caution">
    <text evidence="1">The sequence shown here is derived from an EMBL/GenBank/DDBJ whole genome shotgun (WGS) entry which is preliminary data.</text>
</comment>
<gene>
    <name evidence="1" type="ORF">MLD38_028804</name>
</gene>
<organism evidence="1 2">
    <name type="scientific">Melastoma candidum</name>
    <dbReference type="NCBI Taxonomy" id="119954"/>
    <lineage>
        <taxon>Eukaryota</taxon>
        <taxon>Viridiplantae</taxon>
        <taxon>Streptophyta</taxon>
        <taxon>Embryophyta</taxon>
        <taxon>Tracheophyta</taxon>
        <taxon>Spermatophyta</taxon>
        <taxon>Magnoliopsida</taxon>
        <taxon>eudicotyledons</taxon>
        <taxon>Gunneridae</taxon>
        <taxon>Pentapetalae</taxon>
        <taxon>rosids</taxon>
        <taxon>malvids</taxon>
        <taxon>Myrtales</taxon>
        <taxon>Melastomataceae</taxon>
        <taxon>Melastomatoideae</taxon>
        <taxon>Melastomateae</taxon>
        <taxon>Melastoma</taxon>
    </lineage>
</organism>
<evidence type="ECO:0000313" key="1">
    <source>
        <dbReference type="EMBL" id="KAI4330520.1"/>
    </source>
</evidence>
<protein>
    <submittedName>
        <fullName evidence="1">Uncharacterized protein</fullName>
    </submittedName>
</protein>